<evidence type="ECO:0008006" key="5">
    <source>
        <dbReference type="Google" id="ProtNLM"/>
    </source>
</evidence>
<evidence type="ECO:0000256" key="1">
    <source>
        <dbReference type="SAM" id="MobiDB-lite"/>
    </source>
</evidence>
<keyword evidence="4" id="KW-1185">Reference proteome</keyword>
<feature type="region of interest" description="Disordered" evidence="1">
    <location>
        <begin position="81"/>
        <end position="109"/>
    </location>
</feature>
<evidence type="ECO:0000313" key="3">
    <source>
        <dbReference type="EMBL" id="CAK0783961.1"/>
    </source>
</evidence>
<accession>A0AAV1I9C5</accession>
<evidence type="ECO:0000313" key="4">
    <source>
        <dbReference type="Proteomes" id="UP001314263"/>
    </source>
</evidence>
<feature type="chain" id="PRO_5043863931" description="Extracellular protein" evidence="2">
    <location>
        <begin position="19"/>
        <end position="109"/>
    </location>
</feature>
<proteinExistence type="predicted"/>
<evidence type="ECO:0000256" key="2">
    <source>
        <dbReference type="SAM" id="SignalP"/>
    </source>
</evidence>
<dbReference type="EMBL" id="CAUYUE010000009">
    <property type="protein sequence ID" value="CAK0783961.1"/>
    <property type="molecule type" value="Genomic_DNA"/>
</dbReference>
<reference evidence="3 4" key="1">
    <citation type="submission" date="2023-10" db="EMBL/GenBank/DDBJ databases">
        <authorList>
            <person name="Maclean D."/>
            <person name="Macfadyen A."/>
        </authorList>
    </citation>
    <scope>NUCLEOTIDE SEQUENCE [LARGE SCALE GENOMIC DNA]</scope>
</reference>
<dbReference type="Proteomes" id="UP001314263">
    <property type="component" value="Unassembled WGS sequence"/>
</dbReference>
<organism evidence="3 4">
    <name type="scientific">Coccomyxa viridis</name>
    <dbReference type="NCBI Taxonomy" id="1274662"/>
    <lineage>
        <taxon>Eukaryota</taxon>
        <taxon>Viridiplantae</taxon>
        <taxon>Chlorophyta</taxon>
        <taxon>core chlorophytes</taxon>
        <taxon>Trebouxiophyceae</taxon>
        <taxon>Trebouxiophyceae incertae sedis</taxon>
        <taxon>Coccomyxaceae</taxon>
        <taxon>Coccomyxa</taxon>
    </lineage>
</organism>
<sequence length="109" mass="10928">MKASAICVFITIFLSTAGEVCQGQSGNPEGGGVAAAVTPSLSVLPDHPRTAVTSSSIVPVPAPAPLISNESSILSHVEPQNKGFAPSIAPAPAPGTTPSRAGRRLQAFL</sequence>
<dbReference type="AlphaFoldDB" id="A0AAV1I9C5"/>
<comment type="caution">
    <text evidence="3">The sequence shown here is derived from an EMBL/GenBank/DDBJ whole genome shotgun (WGS) entry which is preliminary data.</text>
</comment>
<protein>
    <recommendedName>
        <fullName evidence="5">Extracellular protein</fullName>
    </recommendedName>
</protein>
<keyword evidence="2" id="KW-0732">Signal</keyword>
<name>A0AAV1I9C5_9CHLO</name>
<feature type="signal peptide" evidence="2">
    <location>
        <begin position="1"/>
        <end position="18"/>
    </location>
</feature>
<gene>
    <name evidence="3" type="ORF">CVIRNUC_007164</name>
</gene>